<protein>
    <submittedName>
        <fullName evidence="6">DoxX-like family protein</fullName>
    </submittedName>
</protein>
<evidence type="ECO:0000313" key="6">
    <source>
        <dbReference type="EMBL" id="SDS05026.1"/>
    </source>
</evidence>
<evidence type="ECO:0000256" key="3">
    <source>
        <dbReference type="ARBA" id="ARBA00022989"/>
    </source>
</evidence>
<keyword evidence="7" id="KW-1185">Reference proteome</keyword>
<organism evidence="6 7">
    <name type="scientific">Actinopolymorpha singaporensis</name>
    <dbReference type="NCBI Taxonomy" id="117157"/>
    <lineage>
        <taxon>Bacteria</taxon>
        <taxon>Bacillati</taxon>
        <taxon>Actinomycetota</taxon>
        <taxon>Actinomycetes</taxon>
        <taxon>Propionibacteriales</taxon>
        <taxon>Actinopolymorphaceae</taxon>
        <taxon>Actinopolymorpha</taxon>
    </lineage>
</organism>
<proteinExistence type="predicted"/>
<accession>A0A1H1P183</accession>
<comment type="subcellular location">
    <subcellularLocation>
        <location evidence="1">Membrane</location>
        <topology evidence="1">Multi-pass membrane protein</topology>
    </subcellularLocation>
</comment>
<dbReference type="InterPro" id="IPR032808">
    <property type="entry name" value="DoxX"/>
</dbReference>
<dbReference type="AlphaFoldDB" id="A0A1H1P183"/>
<dbReference type="RefSeq" id="WP_092651764.1">
    <property type="nucleotide sequence ID" value="NZ_LT629732.1"/>
</dbReference>
<evidence type="ECO:0000256" key="4">
    <source>
        <dbReference type="ARBA" id="ARBA00023136"/>
    </source>
</evidence>
<gene>
    <name evidence="6" type="ORF">SAMN04489717_1451</name>
</gene>
<dbReference type="Proteomes" id="UP000198983">
    <property type="component" value="Chromosome I"/>
</dbReference>
<sequence>MSVAHLVVTLAAAAWVGFSALCVFVHARWVVGPLTEYGVPRSWWPWLGTAKAAGAVGLVVGLFVPFVGVAAGVGLILYFVGAVITVVRARSYAHIPFPLLYLAPVVVALALGPGV</sequence>
<evidence type="ECO:0000256" key="5">
    <source>
        <dbReference type="SAM" id="Phobius"/>
    </source>
</evidence>
<keyword evidence="3 5" id="KW-1133">Transmembrane helix</keyword>
<dbReference type="OrthoDB" id="2629817at2"/>
<reference evidence="6 7" key="1">
    <citation type="submission" date="2016-10" db="EMBL/GenBank/DDBJ databases">
        <authorList>
            <person name="de Groot N.N."/>
        </authorList>
    </citation>
    <scope>NUCLEOTIDE SEQUENCE [LARGE SCALE GENOMIC DNA]</scope>
    <source>
        <strain evidence="6 7">DSM 22024</strain>
    </source>
</reference>
<evidence type="ECO:0000256" key="1">
    <source>
        <dbReference type="ARBA" id="ARBA00004141"/>
    </source>
</evidence>
<dbReference type="STRING" id="117157.SAMN04489717_1451"/>
<feature type="transmembrane region" description="Helical" evidence="5">
    <location>
        <begin position="51"/>
        <end position="80"/>
    </location>
</feature>
<dbReference type="EMBL" id="LT629732">
    <property type="protein sequence ID" value="SDS05026.1"/>
    <property type="molecule type" value="Genomic_DNA"/>
</dbReference>
<feature type="transmembrane region" description="Helical" evidence="5">
    <location>
        <begin position="92"/>
        <end position="112"/>
    </location>
</feature>
<evidence type="ECO:0000256" key="2">
    <source>
        <dbReference type="ARBA" id="ARBA00022692"/>
    </source>
</evidence>
<dbReference type="GO" id="GO:0016020">
    <property type="term" value="C:membrane"/>
    <property type="evidence" value="ECO:0007669"/>
    <property type="project" value="UniProtKB-SubCell"/>
</dbReference>
<evidence type="ECO:0000313" key="7">
    <source>
        <dbReference type="Proteomes" id="UP000198983"/>
    </source>
</evidence>
<keyword evidence="2 5" id="KW-0812">Transmembrane</keyword>
<name>A0A1H1P183_9ACTN</name>
<dbReference type="Pfam" id="PF13564">
    <property type="entry name" value="DoxX_2"/>
    <property type="match status" value="1"/>
</dbReference>
<keyword evidence="4 5" id="KW-0472">Membrane</keyword>